<reference evidence="5 6" key="1">
    <citation type="submission" date="2018-09" db="EMBL/GenBank/DDBJ databases">
        <title>Whole genome sequencing of Microbacterium oryzae strain MB-10T.</title>
        <authorList>
            <person name="Das S.K."/>
        </authorList>
    </citation>
    <scope>NUCLEOTIDE SEQUENCE [LARGE SCALE GENOMIC DNA]</scope>
    <source>
        <strain evidence="5 6">MB-10</strain>
    </source>
</reference>
<evidence type="ECO:0000256" key="2">
    <source>
        <dbReference type="ARBA" id="ARBA00007639"/>
    </source>
</evidence>
<evidence type="ECO:0000256" key="1">
    <source>
        <dbReference type="ARBA" id="ARBA00004196"/>
    </source>
</evidence>
<dbReference type="Proteomes" id="UP000422989">
    <property type="component" value="Chromosome"/>
</dbReference>
<feature type="signal peptide" evidence="3">
    <location>
        <begin position="1"/>
        <end position="29"/>
    </location>
</feature>
<dbReference type="KEGG" id="moj:D7D94_08740"/>
<dbReference type="OrthoDB" id="257716at2"/>
<accession>A0A6I6E4R5</accession>
<keyword evidence="3" id="KW-0732">Signal</keyword>
<comment type="similarity">
    <text evidence="2">Belongs to the bacterial solute-binding protein 2 family.</text>
</comment>
<name>A0A6I6E4R5_9MICO</name>
<evidence type="ECO:0000259" key="4">
    <source>
        <dbReference type="Pfam" id="PF13407"/>
    </source>
</evidence>
<protein>
    <submittedName>
        <fullName evidence="5">Sugar ABC transporter substrate-binding protein</fullName>
    </submittedName>
</protein>
<dbReference type="Pfam" id="PF13407">
    <property type="entry name" value="Peripla_BP_4"/>
    <property type="match status" value="1"/>
</dbReference>
<keyword evidence="6" id="KW-1185">Reference proteome</keyword>
<dbReference type="InterPro" id="IPR050555">
    <property type="entry name" value="Bact_Solute-Bind_Prot2"/>
</dbReference>
<sequence>MKLTTPRKILGAGALVAVFALTACSGGGAQPEAGGDGSGGGGGDSGYTFAMVTHETPGDTFWDKIRAGAEQAAKDTGAKLQYSNDPAADKQAQLIQTAIDSDVDGIATTLATPDALASSVQAAGEAGIPIVGFNSGIDQYKDVGALMYFGSDETLAGRTAGERITEDGGKHPLCVIQAAGSVALEARCAGVKEGAPGTENIQVNGADDSAVVASLQAKLQQDPSIDYIVTLGAPIAIDALDAMEQSGSEAKLVTFDLNVDAAQAIKDGEIEFSIDQQPYVQGYLAVTSLYLNLKNGNDIGGGQPVLTGPSFVDSTNIDTILPFAENNTR</sequence>
<dbReference type="GO" id="GO:0030246">
    <property type="term" value="F:carbohydrate binding"/>
    <property type="evidence" value="ECO:0007669"/>
    <property type="project" value="TreeGrafter"/>
</dbReference>
<gene>
    <name evidence="5" type="ORF">D7D94_08740</name>
</gene>
<proteinExistence type="inferred from homology"/>
<dbReference type="InterPro" id="IPR028082">
    <property type="entry name" value="Peripla_BP_I"/>
</dbReference>
<feature type="domain" description="Periplasmic binding protein" evidence="4">
    <location>
        <begin position="51"/>
        <end position="294"/>
    </location>
</feature>
<dbReference type="AlphaFoldDB" id="A0A6I6E4R5"/>
<dbReference type="GO" id="GO:0030288">
    <property type="term" value="C:outer membrane-bounded periplasmic space"/>
    <property type="evidence" value="ECO:0007669"/>
    <property type="project" value="TreeGrafter"/>
</dbReference>
<dbReference type="EMBL" id="CP032550">
    <property type="protein sequence ID" value="QGU27747.1"/>
    <property type="molecule type" value="Genomic_DNA"/>
</dbReference>
<dbReference type="RefSeq" id="WP_156242249.1">
    <property type="nucleotide sequence ID" value="NZ_BAAAZL010000004.1"/>
</dbReference>
<dbReference type="InterPro" id="IPR025997">
    <property type="entry name" value="SBP_2_dom"/>
</dbReference>
<evidence type="ECO:0000256" key="3">
    <source>
        <dbReference type="SAM" id="SignalP"/>
    </source>
</evidence>
<comment type="subcellular location">
    <subcellularLocation>
        <location evidence="1">Cell envelope</location>
    </subcellularLocation>
</comment>
<evidence type="ECO:0000313" key="5">
    <source>
        <dbReference type="EMBL" id="QGU27747.1"/>
    </source>
</evidence>
<dbReference type="Gene3D" id="3.40.50.2300">
    <property type="match status" value="2"/>
</dbReference>
<evidence type="ECO:0000313" key="6">
    <source>
        <dbReference type="Proteomes" id="UP000422989"/>
    </source>
</evidence>
<dbReference type="PANTHER" id="PTHR30036:SF7">
    <property type="entry name" value="ABC TRANSPORTER PERIPLASMIC-BINDING PROTEIN YPHF"/>
    <property type="match status" value="1"/>
</dbReference>
<organism evidence="5 6">
    <name type="scientific">Microbacterium oryzae</name>
    <dbReference type="NCBI Taxonomy" id="743009"/>
    <lineage>
        <taxon>Bacteria</taxon>
        <taxon>Bacillati</taxon>
        <taxon>Actinomycetota</taxon>
        <taxon>Actinomycetes</taxon>
        <taxon>Micrococcales</taxon>
        <taxon>Microbacteriaceae</taxon>
        <taxon>Microbacterium</taxon>
    </lineage>
</organism>
<dbReference type="PANTHER" id="PTHR30036">
    <property type="entry name" value="D-XYLOSE-BINDING PERIPLASMIC PROTEIN"/>
    <property type="match status" value="1"/>
</dbReference>
<dbReference type="PROSITE" id="PS51257">
    <property type="entry name" value="PROKAR_LIPOPROTEIN"/>
    <property type="match status" value="1"/>
</dbReference>
<feature type="chain" id="PRO_5026297174" evidence="3">
    <location>
        <begin position="30"/>
        <end position="329"/>
    </location>
</feature>
<dbReference type="SUPFAM" id="SSF53822">
    <property type="entry name" value="Periplasmic binding protein-like I"/>
    <property type="match status" value="1"/>
</dbReference>